<evidence type="ECO:0000313" key="4">
    <source>
        <dbReference type="Proteomes" id="UP000315947"/>
    </source>
</evidence>
<dbReference type="Pfam" id="PF07811">
    <property type="entry name" value="TadE"/>
    <property type="match status" value="1"/>
</dbReference>
<accession>A0ABX5X228</accession>
<dbReference type="InterPro" id="IPR012495">
    <property type="entry name" value="TadE-like_dom"/>
</dbReference>
<organism evidence="3 4">
    <name type="scientific">Shewanella psychropiezotolerans</name>
    <dbReference type="NCBI Taxonomy" id="2593655"/>
    <lineage>
        <taxon>Bacteria</taxon>
        <taxon>Pseudomonadati</taxon>
        <taxon>Pseudomonadota</taxon>
        <taxon>Gammaproteobacteria</taxon>
        <taxon>Alteromonadales</taxon>
        <taxon>Shewanellaceae</taxon>
        <taxon>Shewanella</taxon>
    </lineage>
</organism>
<reference evidence="3 4" key="1">
    <citation type="submission" date="2019-07" db="EMBL/GenBank/DDBJ databases">
        <title>Shewanella sp. YLB-06 whole genomic sequence.</title>
        <authorList>
            <person name="Yu L."/>
        </authorList>
    </citation>
    <scope>NUCLEOTIDE SEQUENCE [LARGE SCALE GENOMIC DNA]</scope>
    <source>
        <strain evidence="3 4">YLB-06</strain>
    </source>
</reference>
<keyword evidence="1" id="KW-0812">Transmembrane</keyword>
<evidence type="ECO:0000313" key="3">
    <source>
        <dbReference type="EMBL" id="QDO85246.1"/>
    </source>
</evidence>
<evidence type="ECO:0000256" key="1">
    <source>
        <dbReference type="SAM" id="Phobius"/>
    </source>
</evidence>
<evidence type="ECO:0000259" key="2">
    <source>
        <dbReference type="Pfam" id="PF07811"/>
    </source>
</evidence>
<dbReference type="EMBL" id="CP041614">
    <property type="protein sequence ID" value="QDO85246.1"/>
    <property type="molecule type" value="Genomic_DNA"/>
</dbReference>
<feature type="transmembrane region" description="Helical" evidence="1">
    <location>
        <begin position="21"/>
        <end position="41"/>
    </location>
</feature>
<gene>
    <name evidence="3" type="ORF">FM037_20870</name>
</gene>
<proteinExistence type="predicted"/>
<protein>
    <recommendedName>
        <fullName evidence="2">TadE-like domain-containing protein</fullName>
    </recommendedName>
</protein>
<sequence length="151" mass="17575">MAEKGTVKSKQEGSQTLEFTLTLIPFFILLLLVVELCRFMLTANLLDAALSTAARQVVRLNDKQDVLQLLRQEIDAQDWPLFDNGRMKLEGRYYEDLEALVLDQYDSDYKDQMYGEYRLTYTYQMLFIEGMGDGSAINKFERTVLVAHERR</sequence>
<feature type="domain" description="TadE-like" evidence="2">
    <location>
        <begin position="13"/>
        <end position="55"/>
    </location>
</feature>
<dbReference type="Proteomes" id="UP000315947">
    <property type="component" value="Chromosome"/>
</dbReference>
<name>A0ABX5X228_9GAMM</name>
<keyword evidence="1" id="KW-0472">Membrane</keyword>
<keyword evidence="4" id="KW-1185">Reference proteome</keyword>
<keyword evidence="1" id="KW-1133">Transmembrane helix</keyword>